<keyword evidence="4" id="KW-1185">Reference proteome</keyword>
<evidence type="ECO:0000259" key="2">
    <source>
        <dbReference type="Pfam" id="PF01709"/>
    </source>
</evidence>
<dbReference type="EMBL" id="JAWDGP010000586">
    <property type="protein sequence ID" value="KAK3799320.1"/>
    <property type="molecule type" value="Genomic_DNA"/>
</dbReference>
<sequence length="229" mass="25656">MLVQKVQQVLLKNPEKDPKLNTELANLIKWARTNNIPNDTVEKTIDRQVKLRDPKAITVIDGRGPANTGVIMECFSLKPQHTRSLLQGIVKKYGFNLNSPALDLFEHSGILEVSLPESEAVNASADPDGFCLDKYIDVAIEASAEEVTLEIGSDGPFLQFKCSPFDLPRVHKYLEEMGLTVINQERVYIPTTVVPVSKDFLDTLDKMTDKLDLHPDVIKYYFNVAPETS</sequence>
<dbReference type="Proteomes" id="UP001283361">
    <property type="component" value="Unassembled WGS sequence"/>
</dbReference>
<evidence type="ECO:0000256" key="1">
    <source>
        <dbReference type="ARBA" id="ARBA00008724"/>
    </source>
</evidence>
<proteinExistence type="inferred from homology"/>
<name>A0AAE1EAB4_9GAST</name>
<dbReference type="GO" id="GO:0005739">
    <property type="term" value="C:mitochondrion"/>
    <property type="evidence" value="ECO:0007669"/>
    <property type="project" value="TreeGrafter"/>
</dbReference>
<dbReference type="Gene3D" id="3.30.70.980">
    <property type="match status" value="2"/>
</dbReference>
<organism evidence="3 4">
    <name type="scientific">Elysia crispata</name>
    <name type="common">lettuce slug</name>
    <dbReference type="NCBI Taxonomy" id="231223"/>
    <lineage>
        <taxon>Eukaryota</taxon>
        <taxon>Metazoa</taxon>
        <taxon>Spiralia</taxon>
        <taxon>Lophotrochozoa</taxon>
        <taxon>Mollusca</taxon>
        <taxon>Gastropoda</taxon>
        <taxon>Heterobranchia</taxon>
        <taxon>Euthyneura</taxon>
        <taxon>Panpulmonata</taxon>
        <taxon>Sacoglossa</taxon>
        <taxon>Placobranchoidea</taxon>
        <taxon>Plakobranchidae</taxon>
        <taxon>Elysia</taxon>
    </lineage>
</organism>
<dbReference type="PANTHER" id="PTHR12532:SF0">
    <property type="entry name" value="TRANSLATIONAL ACTIVATOR OF CYTOCHROME C OXIDASE 1"/>
    <property type="match status" value="1"/>
</dbReference>
<dbReference type="Gene3D" id="1.10.10.200">
    <property type="match status" value="1"/>
</dbReference>
<comment type="similarity">
    <text evidence="1">Belongs to the TACO1 family.</text>
</comment>
<accession>A0AAE1EAB4</accession>
<dbReference type="PANTHER" id="PTHR12532">
    <property type="entry name" value="TRANSLATIONAL ACTIVATOR OF CYTOCHROME C OXIDASE 1"/>
    <property type="match status" value="1"/>
</dbReference>
<dbReference type="InterPro" id="IPR017856">
    <property type="entry name" value="Integrase-like_N"/>
</dbReference>
<evidence type="ECO:0000313" key="4">
    <source>
        <dbReference type="Proteomes" id="UP001283361"/>
    </source>
</evidence>
<dbReference type="InterPro" id="IPR029072">
    <property type="entry name" value="YebC-like"/>
</dbReference>
<comment type="caution">
    <text evidence="3">The sequence shown here is derived from an EMBL/GenBank/DDBJ whole genome shotgun (WGS) entry which is preliminary data.</text>
</comment>
<gene>
    <name evidence="3" type="ORF">RRG08_048827</name>
</gene>
<dbReference type="InterPro" id="IPR048300">
    <property type="entry name" value="TACO1_YebC-like_2nd/3rd_dom"/>
</dbReference>
<feature type="domain" description="TACO1/YebC-like second and third" evidence="2">
    <location>
        <begin position="59"/>
        <end position="224"/>
    </location>
</feature>
<evidence type="ECO:0000313" key="3">
    <source>
        <dbReference type="EMBL" id="KAK3799320.1"/>
    </source>
</evidence>
<dbReference type="AlphaFoldDB" id="A0AAE1EAB4"/>
<dbReference type="SUPFAM" id="SSF75625">
    <property type="entry name" value="YebC-like"/>
    <property type="match status" value="1"/>
</dbReference>
<protein>
    <recommendedName>
        <fullName evidence="2">TACO1/YebC-like second and third domain-containing protein</fullName>
    </recommendedName>
</protein>
<dbReference type="Pfam" id="PF01709">
    <property type="entry name" value="Transcrip_reg"/>
    <property type="match status" value="1"/>
</dbReference>
<dbReference type="InterPro" id="IPR002876">
    <property type="entry name" value="Transcrip_reg_TACO1-like"/>
</dbReference>
<reference evidence="3" key="1">
    <citation type="journal article" date="2023" name="G3 (Bethesda)">
        <title>A reference genome for the long-term kleptoplast-retaining sea slug Elysia crispata morphotype clarki.</title>
        <authorList>
            <person name="Eastman K.E."/>
            <person name="Pendleton A.L."/>
            <person name="Shaikh M.A."/>
            <person name="Suttiyut T."/>
            <person name="Ogas R."/>
            <person name="Tomko P."/>
            <person name="Gavelis G."/>
            <person name="Widhalm J.R."/>
            <person name="Wisecaver J.H."/>
        </authorList>
    </citation>
    <scope>NUCLEOTIDE SEQUENCE</scope>
    <source>
        <strain evidence="3">ECLA1</strain>
    </source>
</reference>
<dbReference type="InterPro" id="IPR026564">
    <property type="entry name" value="Transcrip_reg_TACO1-like_dom3"/>
</dbReference>